<protein>
    <recommendedName>
        <fullName evidence="6">ATP-dependent Clp protease ATP-binding subunit ClpX</fullName>
    </recommendedName>
</protein>
<dbReference type="InterPro" id="IPR050052">
    <property type="entry name" value="ATP-dep_Clp_protease_ClpX"/>
</dbReference>
<dbReference type="InterPro" id="IPR003959">
    <property type="entry name" value="ATPase_AAA_core"/>
</dbReference>
<evidence type="ECO:0000256" key="1">
    <source>
        <dbReference type="ARBA" id="ARBA00022723"/>
    </source>
</evidence>
<evidence type="ECO:0000256" key="8">
    <source>
        <dbReference type="SAM" id="MobiDB-lite"/>
    </source>
</evidence>
<dbReference type="InterPro" id="IPR019489">
    <property type="entry name" value="Clp_ATPase_C"/>
</dbReference>
<keyword evidence="2 6" id="KW-0547">Nucleotide-binding</keyword>
<comment type="caution">
    <text evidence="10">The sequence shown here is derived from an EMBL/GenBank/DDBJ whole genome shotgun (WGS) entry which is preliminary data.</text>
</comment>
<keyword evidence="3 6" id="KW-0862">Zinc</keyword>
<dbReference type="GO" id="GO:0046983">
    <property type="term" value="F:protein dimerization activity"/>
    <property type="evidence" value="ECO:0007669"/>
    <property type="project" value="UniProtKB-UniRule"/>
</dbReference>
<name>A0A6B0YR27_9CHLR</name>
<evidence type="ECO:0000259" key="9">
    <source>
        <dbReference type="PROSITE" id="PS51902"/>
    </source>
</evidence>
<dbReference type="Pfam" id="PF07724">
    <property type="entry name" value="AAA_2"/>
    <property type="match status" value="1"/>
</dbReference>
<dbReference type="FunFam" id="1.10.8.60:FF:000002">
    <property type="entry name" value="ATP-dependent Clp protease ATP-binding subunit ClpX"/>
    <property type="match status" value="1"/>
</dbReference>
<sequence length="500" mass="55034">MNVCSFCGKEESEAQRLIAGDNDVHICDECIRLGAEILDEEGVGESSGLSRSAPLAAKRVPSPREIVQSLNQFVIGQNRAKKVLSVAVYNHYKRIFGGSGAAGERWRETQLSPNQRDSDSVSGENSESHPDSNDQDSVEEQVELAKSNVLLIGPTGSGKTLMAQILARLLDVPFTIADATSLTEAGYVGEDVESLLVGLLQAADWDPDRAACGIVYIDEIDKIARKAGDNPSITRDVSGEGVQQALLKIVEGTTVNVPPSTGRKHPQQEFIPLDTRNVLFILGGAFVGLSEMVRRRLRRRAGLGFVDEESELDPIGLAEEESSIDELPLPEGLTERQRELKIRRLEKEGRDESRLLQQAMPDDLLQYGLIPEFVGRVPVVVSLDALDREVLVEILTRPKNSIVRQFQQLFAMDDVQLEFEQESLMAAATQAFMRRTGARGLRSIVEEALLDVMYEIPGREEVARCVVDREVFEDGALPQLFGDQGQQVRLTDDQELDAAA</sequence>
<dbReference type="PROSITE" id="PS51902">
    <property type="entry name" value="CLPX_ZB"/>
    <property type="match status" value="1"/>
</dbReference>
<dbReference type="GO" id="GO:0016887">
    <property type="term" value="F:ATP hydrolysis activity"/>
    <property type="evidence" value="ECO:0007669"/>
    <property type="project" value="InterPro"/>
</dbReference>
<keyword evidence="5 6" id="KW-0143">Chaperone</keyword>
<dbReference type="GO" id="GO:0005524">
    <property type="term" value="F:ATP binding"/>
    <property type="evidence" value="ECO:0007669"/>
    <property type="project" value="UniProtKB-UniRule"/>
</dbReference>
<feature type="region of interest" description="Disordered" evidence="8">
    <location>
        <begin position="104"/>
        <end position="139"/>
    </location>
</feature>
<evidence type="ECO:0000256" key="5">
    <source>
        <dbReference type="ARBA" id="ARBA00023186"/>
    </source>
</evidence>
<dbReference type="EMBL" id="VXRG01000072">
    <property type="protein sequence ID" value="MXY93516.1"/>
    <property type="molecule type" value="Genomic_DNA"/>
</dbReference>
<dbReference type="GO" id="GO:0009376">
    <property type="term" value="C:HslUV protease complex"/>
    <property type="evidence" value="ECO:0007669"/>
    <property type="project" value="TreeGrafter"/>
</dbReference>
<accession>A0A6B0YR27</accession>
<dbReference type="GO" id="GO:0008233">
    <property type="term" value="F:peptidase activity"/>
    <property type="evidence" value="ECO:0007669"/>
    <property type="project" value="UniProtKB-KW"/>
</dbReference>
<dbReference type="GO" id="GO:0051082">
    <property type="term" value="F:unfolded protein binding"/>
    <property type="evidence" value="ECO:0007669"/>
    <property type="project" value="UniProtKB-UniRule"/>
</dbReference>
<dbReference type="PANTHER" id="PTHR48102">
    <property type="entry name" value="ATP-DEPENDENT CLP PROTEASE ATP-BINDING SUBUNIT CLPX-LIKE, MITOCHONDRIAL-RELATED"/>
    <property type="match status" value="1"/>
</dbReference>
<dbReference type="AlphaFoldDB" id="A0A6B0YR27"/>
<dbReference type="Gene3D" id="3.40.50.300">
    <property type="entry name" value="P-loop containing nucleotide triphosphate hydrolases"/>
    <property type="match status" value="1"/>
</dbReference>
<dbReference type="Gene3D" id="6.20.220.10">
    <property type="entry name" value="ClpX chaperone, C4-type zinc finger domain"/>
    <property type="match status" value="1"/>
</dbReference>
<comment type="function">
    <text evidence="6">ATP-dependent specificity component of the Clp protease. It directs the protease to specific substrates. Can perform chaperone functions in the absence of ClpP.</text>
</comment>
<dbReference type="SMART" id="SM00994">
    <property type="entry name" value="zf-C4_ClpX"/>
    <property type="match status" value="1"/>
</dbReference>
<dbReference type="SMART" id="SM00382">
    <property type="entry name" value="AAA"/>
    <property type="match status" value="1"/>
</dbReference>
<dbReference type="Gene3D" id="1.10.8.60">
    <property type="match status" value="1"/>
</dbReference>
<evidence type="ECO:0000256" key="7">
    <source>
        <dbReference type="PROSITE-ProRule" id="PRU01250"/>
    </source>
</evidence>
<dbReference type="CDD" id="cd19497">
    <property type="entry name" value="RecA-like_ClpX"/>
    <property type="match status" value="1"/>
</dbReference>
<keyword evidence="10" id="KW-0645">Protease</keyword>
<dbReference type="Pfam" id="PF06689">
    <property type="entry name" value="zf-C4_ClpX"/>
    <property type="match status" value="1"/>
</dbReference>
<dbReference type="NCBIfam" id="TIGR00382">
    <property type="entry name" value="clpX"/>
    <property type="match status" value="1"/>
</dbReference>
<keyword evidence="4 6" id="KW-0067">ATP-binding</keyword>
<evidence type="ECO:0000313" key="10">
    <source>
        <dbReference type="EMBL" id="MXY93516.1"/>
    </source>
</evidence>
<proteinExistence type="inferred from homology"/>
<dbReference type="InterPro" id="IPR038366">
    <property type="entry name" value="Znf_CppX_C4_sf"/>
</dbReference>
<comment type="subunit">
    <text evidence="6">Component of the ClpX-ClpP complex. Forms a hexameric ring that, in the presence of ATP, binds to fourteen ClpP subunits assembled into a disk-like structure with a central cavity, resembling the structure of eukaryotic proteasomes.</text>
</comment>
<dbReference type="SUPFAM" id="SSF52540">
    <property type="entry name" value="P-loop containing nucleoside triphosphate hydrolases"/>
    <property type="match status" value="1"/>
</dbReference>
<keyword evidence="10" id="KW-0378">Hydrolase</keyword>
<dbReference type="InterPro" id="IPR003593">
    <property type="entry name" value="AAA+_ATPase"/>
</dbReference>
<dbReference type="InterPro" id="IPR004487">
    <property type="entry name" value="Clp_protease_ATP-bd_su_ClpX"/>
</dbReference>
<dbReference type="SUPFAM" id="SSF57716">
    <property type="entry name" value="Glucocorticoid receptor-like (DNA-binding domain)"/>
    <property type="match status" value="1"/>
</dbReference>
<dbReference type="InterPro" id="IPR059188">
    <property type="entry name" value="Znf_CLPX-like"/>
</dbReference>
<evidence type="ECO:0000256" key="6">
    <source>
        <dbReference type="HAMAP-Rule" id="MF_00175"/>
    </source>
</evidence>
<dbReference type="GO" id="GO:0008270">
    <property type="term" value="F:zinc ion binding"/>
    <property type="evidence" value="ECO:0007669"/>
    <property type="project" value="UniProtKB-UniRule"/>
</dbReference>
<dbReference type="SMART" id="SM01086">
    <property type="entry name" value="ClpB_D2-small"/>
    <property type="match status" value="1"/>
</dbReference>
<feature type="binding site" evidence="6 7">
    <location>
        <position position="27"/>
    </location>
    <ligand>
        <name>Zn(2+)</name>
        <dbReference type="ChEBI" id="CHEBI:29105"/>
    </ligand>
</feature>
<dbReference type="NCBIfam" id="NF003745">
    <property type="entry name" value="PRK05342.1"/>
    <property type="match status" value="1"/>
</dbReference>
<dbReference type="InterPro" id="IPR027417">
    <property type="entry name" value="P-loop_NTPase"/>
</dbReference>
<organism evidence="10">
    <name type="scientific">Caldilineaceae bacterium SB0664_bin_27</name>
    <dbReference type="NCBI Taxonomy" id="2605260"/>
    <lineage>
        <taxon>Bacteria</taxon>
        <taxon>Bacillati</taxon>
        <taxon>Chloroflexota</taxon>
        <taxon>Caldilineae</taxon>
        <taxon>Caldilineales</taxon>
        <taxon>Caldilineaceae</taxon>
    </lineage>
</organism>
<dbReference type="InterPro" id="IPR046425">
    <property type="entry name" value="ClpX_bact"/>
</dbReference>
<dbReference type="InterPro" id="IPR010603">
    <property type="entry name" value="Znf_CppX_C4"/>
</dbReference>
<gene>
    <name evidence="6 10" type="primary">clpX</name>
    <name evidence="10" type="ORF">F4Y42_08720</name>
</gene>
<dbReference type="GO" id="GO:0051603">
    <property type="term" value="P:proteolysis involved in protein catabolic process"/>
    <property type="evidence" value="ECO:0007669"/>
    <property type="project" value="TreeGrafter"/>
</dbReference>
<dbReference type="HAMAP" id="MF_00175">
    <property type="entry name" value="ClpX"/>
    <property type="match status" value="1"/>
</dbReference>
<keyword evidence="1 6" id="KW-0479">Metal-binding</keyword>
<dbReference type="GO" id="GO:0140662">
    <property type="term" value="F:ATP-dependent protein folding chaperone"/>
    <property type="evidence" value="ECO:0007669"/>
    <property type="project" value="InterPro"/>
</dbReference>
<feature type="binding site" evidence="6 7">
    <location>
        <position position="4"/>
    </location>
    <ligand>
        <name>Zn(2+)</name>
        <dbReference type="ChEBI" id="CHEBI:29105"/>
    </ligand>
</feature>
<evidence type="ECO:0000256" key="3">
    <source>
        <dbReference type="ARBA" id="ARBA00022833"/>
    </source>
</evidence>
<feature type="binding site" evidence="6 7">
    <location>
        <position position="7"/>
    </location>
    <ligand>
        <name>Zn(2+)</name>
        <dbReference type="ChEBI" id="CHEBI:29105"/>
    </ligand>
</feature>
<feature type="domain" description="ClpX-type ZB" evidence="9">
    <location>
        <begin position="1"/>
        <end position="46"/>
    </location>
</feature>
<evidence type="ECO:0000256" key="2">
    <source>
        <dbReference type="ARBA" id="ARBA00022741"/>
    </source>
</evidence>
<reference evidence="10" key="1">
    <citation type="submission" date="2019-09" db="EMBL/GenBank/DDBJ databases">
        <title>Characterisation of the sponge microbiome using genome-centric metagenomics.</title>
        <authorList>
            <person name="Engelberts J.P."/>
            <person name="Robbins S.J."/>
            <person name="De Goeij J.M."/>
            <person name="Aranda M."/>
            <person name="Bell S.C."/>
            <person name="Webster N.S."/>
        </authorList>
    </citation>
    <scope>NUCLEOTIDE SEQUENCE</scope>
    <source>
        <strain evidence="10">SB0664_bin_27</strain>
    </source>
</reference>
<dbReference type="PANTHER" id="PTHR48102:SF7">
    <property type="entry name" value="ATP-DEPENDENT CLP PROTEASE ATP-BINDING SUBUNIT CLPX-LIKE, MITOCHONDRIAL"/>
    <property type="match status" value="1"/>
</dbReference>
<dbReference type="Pfam" id="PF10431">
    <property type="entry name" value="ClpB_D2-small"/>
    <property type="match status" value="1"/>
</dbReference>
<evidence type="ECO:0000256" key="4">
    <source>
        <dbReference type="ARBA" id="ARBA00022840"/>
    </source>
</evidence>
<comment type="similarity">
    <text evidence="6 7">Belongs to the ClpX chaperone family.</text>
</comment>
<dbReference type="GO" id="GO:0051301">
    <property type="term" value="P:cell division"/>
    <property type="evidence" value="ECO:0007669"/>
    <property type="project" value="TreeGrafter"/>
</dbReference>
<feature type="binding site" evidence="6">
    <location>
        <begin position="154"/>
        <end position="161"/>
    </location>
    <ligand>
        <name>ATP</name>
        <dbReference type="ChEBI" id="CHEBI:30616"/>
    </ligand>
</feature>
<feature type="compositionally biased region" description="Polar residues" evidence="8">
    <location>
        <begin position="109"/>
        <end position="125"/>
    </location>
</feature>
<feature type="binding site" evidence="6 7">
    <location>
        <position position="30"/>
    </location>
    <ligand>
        <name>Zn(2+)</name>
        <dbReference type="ChEBI" id="CHEBI:29105"/>
    </ligand>
</feature>